<evidence type="ECO:0000313" key="10">
    <source>
        <dbReference type="Proteomes" id="UP000323502"/>
    </source>
</evidence>
<gene>
    <name evidence="8" type="ORF">GQR91_08980</name>
    <name evidence="9" type="ORF">SAMN05216557_10322</name>
</gene>
<evidence type="ECO:0000313" key="11">
    <source>
        <dbReference type="Proteomes" id="UP000436801"/>
    </source>
</evidence>
<feature type="transmembrane region" description="Helical" evidence="6">
    <location>
        <begin position="33"/>
        <end position="52"/>
    </location>
</feature>
<keyword evidence="4 6" id="KW-0472">Membrane</keyword>
<dbReference type="GO" id="GO:0097347">
    <property type="term" value="C:TAM protein secretion complex"/>
    <property type="evidence" value="ECO:0007669"/>
    <property type="project" value="TreeGrafter"/>
</dbReference>
<dbReference type="InterPro" id="IPR007452">
    <property type="entry name" value="TamB_C"/>
</dbReference>
<sequence>MTDERTMAEPQPDNAHQAPVPAKRPLWQRVLKWIGIAILSIVALLAIIVFGINTDPGRRFVADQLGGYTTASGLNIKVGRIDGSLYGRMTLSDLRVSDPKGVFLSSPRLEVDWRPFAFANNHVDVRSLSAGLVTLARQPELKPTPSDPNAPLLPDLDIDVNRLRIARFVIEPAVTGQRHVLGIDSAVHIADRRAQIQASANALRGQGVAGGDSLRLMLDAVPDQDKLSVDVKLSAPVGGVVASMASLKAPLNVSVDGAGGWKAWNGRALATLGGGELANLRVAARDGHIEVRGQTRPGLYLEGPVERLTAPALQVAIDTTLNERRADTRAKLRSDALVVDAGGLIDLANSRFGNFAVDARLLTPGAIAPNLTGRDVLARVVLDGAFATPTVDYKVRAGAIGFGETSVENLYAEGLARVNSDRILVPVKARAKRVAGLNAAVGGLANNVAIQGDFAIAMPNILSDNLRIRSDNIDATAVIVANMETGRYTGALKGRVNNYRVESIGIINLSTDANLVATPTGFGVTGRVVARTSQIFNEGARSFLGGNAAIRADVGYSPEGIVTFRNLRMNAPQFRITQGQGRYDPASGAVAVNADAYSTQYGPLFARVTGSQTNPVVVLRAPRPGVGVGLVDLNARVVGQGGAYAVNATGGTNYGPFTADVLVRPGNQLAVDVRRVLFAGITANGRIVQSPRGPFAGGLQFAGQGISGQVRLADQGGNQRADVNARAYNARVPGMVDFTIGRALANASIVMLPSAPQVVADVQLGDTRYGPTVIEAARAKVNYTGGRGTAQALLTGSSGVPFRVAANAQLSPNQYLVALQGLANGINFRTANPARITNANGTYRLAPTQITFDQGSARLAGSYGAATQAQVRLDRMNLAVLSAFMPNLGISGQATGSLDYAQASGATFPTADARLTISGFQRTGLAAVSEPVDVVFAGRLLADGGEARALVRRGQTVVGRMLANLRPLPPGAGSWTERLMSAPLSGGIRYNGPSAVLFSFAALPEQQLTGPIAIAADFSGRVSAPQLNGLIRADNLTYDNETYGTRLSQMQLQARFSNDRLEITRMQARAGDGTVQAQGTVGLAADSGYPVDIRAQLNNARLANSDALAATTSGTIRLTHGRDGGLIQGDLTVPNARYQIIRQGQAEVPELTGIRRRSELRPGRPTDRPAPAPAGLFKLDIRVRADNQLFVSGMGLESEWEMDLRVGGTSAAPTISGGLDLVRGTYSFAGKRFDVNRGIVRFRGGALTDPDINIQATTTTDGITAVINVTGTGQRPQIAFTSTPALPQDEVLSRLLFGTNPENLSATEAIQLASALNSLRGSGGGLNPLGKLRSATGFDRLRVLGGDEATGRGTSLAAGKYLTDDIYIEIVTDARGFTATQLEIALTRTLSLLTATGSFGGSSGALRYSRDY</sequence>
<dbReference type="EMBL" id="FNBI01000003">
    <property type="protein sequence ID" value="SDF33644.1"/>
    <property type="molecule type" value="Genomic_DNA"/>
</dbReference>
<dbReference type="Proteomes" id="UP000436801">
    <property type="component" value="Unassembled WGS sequence"/>
</dbReference>
<dbReference type="Pfam" id="PF04357">
    <property type="entry name" value="TamB"/>
    <property type="match status" value="1"/>
</dbReference>
<evidence type="ECO:0000256" key="6">
    <source>
        <dbReference type="SAM" id="Phobius"/>
    </source>
</evidence>
<dbReference type="RefSeq" id="WP_149682038.1">
    <property type="nucleotide sequence ID" value="NZ_FNBI01000003.1"/>
</dbReference>
<dbReference type="GO" id="GO:0005886">
    <property type="term" value="C:plasma membrane"/>
    <property type="evidence" value="ECO:0007669"/>
    <property type="project" value="InterPro"/>
</dbReference>
<dbReference type="EMBL" id="WSUT01000005">
    <property type="protein sequence ID" value="MWC43793.1"/>
    <property type="molecule type" value="Genomic_DNA"/>
</dbReference>
<dbReference type="Proteomes" id="UP000323502">
    <property type="component" value="Unassembled WGS sequence"/>
</dbReference>
<protein>
    <submittedName>
        <fullName evidence="9">Autotransporter secretion inner membrane protein TamB</fullName>
    </submittedName>
</protein>
<evidence type="ECO:0000313" key="8">
    <source>
        <dbReference type="EMBL" id="MWC43793.1"/>
    </source>
</evidence>
<comment type="subcellular location">
    <subcellularLocation>
        <location evidence="1">Membrane</location>
        <topology evidence="1">Single-pass membrane protein</topology>
    </subcellularLocation>
</comment>
<keyword evidence="2 6" id="KW-0812">Transmembrane</keyword>
<accession>A0A1G7K9K2</accession>
<keyword evidence="3 6" id="KW-1133">Transmembrane helix</keyword>
<evidence type="ECO:0000313" key="9">
    <source>
        <dbReference type="EMBL" id="SDF33644.1"/>
    </source>
</evidence>
<feature type="domain" description="Translocation and assembly module TamB C-terminal" evidence="7">
    <location>
        <begin position="1065"/>
        <end position="1412"/>
    </location>
</feature>
<evidence type="ECO:0000259" key="7">
    <source>
        <dbReference type="Pfam" id="PF04357"/>
    </source>
</evidence>
<dbReference type="PANTHER" id="PTHR36985:SF1">
    <property type="entry name" value="TRANSLOCATION AND ASSEMBLY MODULE SUBUNIT TAMB"/>
    <property type="match status" value="1"/>
</dbReference>
<dbReference type="GO" id="GO:0009306">
    <property type="term" value="P:protein secretion"/>
    <property type="evidence" value="ECO:0007669"/>
    <property type="project" value="InterPro"/>
</dbReference>
<dbReference type="OrthoDB" id="7784409at2"/>
<organism evidence="9 10">
    <name type="scientific">Sphingomonas carotinifaciens</name>
    <dbReference type="NCBI Taxonomy" id="1166323"/>
    <lineage>
        <taxon>Bacteria</taxon>
        <taxon>Pseudomonadati</taxon>
        <taxon>Pseudomonadota</taxon>
        <taxon>Alphaproteobacteria</taxon>
        <taxon>Sphingomonadales</taxon>
        <taxon>Sphingomonadaceae</taxon>
        <taxon>Sphingomonas</taxon>
    </lineage>
</organism>
<keyword evidence="10" id="KW-1185">Reference proteome</keyword>
<evidence type="ECO:0000256" key="4">
    <source>
        <dbReference type="ARBA" id="ARBA00023136"/>
    </source>
</evidence>
<dbReference type="PANTHER" id="PTHR36985">
    <property type="entry name" value="TRANSLOCATION AND ASSEMBLY MODULE SUBUNIT TAMB"/>
    <property type="match status" value="1"/>
</dbReference>
<evidence type="ECO:0000256" key="2">
    <source>
        <dbReference type="ARBA" id="ARBA00022692"/>
    </source>
</evidence>
<name>A0A1G7K9K2_9SPHN</name>
<evidence type="ECO:0000256" key="3">
    <source>
        <dbReference type="ARBA" id="ARBA00022989"/>
    </source>
</evidence>
<proteinExistence type="predicted"/>
<evidence type="ECO:0000256" key="5">
    <source>
        <dbReference type="SAM" id="MobiDB-lite"/>
    </source>
</evidence>
<feature type="region of interest" description="Disordered" evidence="5">
    <location>
        <begin position="1"/>
        <end position="20"/>
    </location>
</feature>
<reference evidence="9 10" key="1">
    <citation type="submission" date="2016-10" db="EMBL/GenBank/DDBJ databases">
        <authorList>
            <person name="Varghese N."/>
            <person name="Submissions S."/>
        </authorList>
    </citation>
    <scope>NUCLEOTIDE SEQUENCE [LARGE SCALE GENOMIC DNA]</scope>
    <source>
        <strain evidence="9 10">S7-754</strain>
    </source>
</reference>
<reference evidence="8 11" key="2">
    <citation type="submission" date="2019-12" db="EMBL/GenBank/DDBJ databases">
        <authorList>
            <person name="Zheng J."/>
        </authorList>
    </citation>
    <scope>NUCLEOTIDE SEQUENCE [LARGE SCALE GENOMIC DNA]</scope>
    <source>
        <strain evidence="8 11">DSM 27347</strain>
    </source>
</reference>
<evidence type="ECO:0000256" key="1">
    <source>
        <dbReference type="ARBA" id="ARBA00004167"/>
    </source>
</evidence>